<reference evidence="1 2" key="1">
    <citation type="journal article" date="2018" name="Sci. Rep.">
        <title>Genomic signatures of local adaptation to the degree of environmental predictability in rotifers.</title>
        <authorList>
            <person name="Franch-Gras L."/>
            <person name="Hahn C."/>
            <person name="Garcia-Roger E.M."/>
            <person name="Carmona M.J."/>
            <person name="Serra M."/>
            <person name="Gomez A."/>
        </authorList>
    </citation>
    <scope>NUCLEOTIDE SEQUENCE [LARGE SCALE GENOMIC DNA]</scope>
    <source>
        <strain evidence="1">HYR1</strain>
    </source>
</reference>
<gene>
    <name evidence="1" type="ORF">BpHYR1_044275</name>
</gene>
<evidence type="ECO:0000313" key="1">
    <source>
        <dbReference type="EMBL" id="RMZ99232.1"/>
    </source>
</evidence>
<sequence>MYMYLEVKGYPQAKLHEFEEFVEEQMKPILIKKEYFYQIRGSYNVFFLCVYVKNFGIKKLGIFNYICLIMSLHDPSCVAITQILNVQPRSSSESFCNQIMASENFLNESNFNSDDEHDTIHLTLFTVNFCSNEYERPVNPLRHEILKQEDADEIIQFRALLTADNNKLIKKTKFNKEFWQIHEKVLQHLKKLANTLLNILSSRGCVERFFSMCFIRGNFGNLKELNEEINEDWEFHLIGKFQCKLNTISLIIASILDLLIVSLE</sequence>
<proteinExistence type="predicted"/>
<protein>
    <submittedName>
        <fullName evidence="1">Uncharacterized protein</fullName>
    </submittedName>
</protein>
<comment type="caution">
    <text evidence="1">The sequence shown here is derived from an EMBL/GenBank/DDBJ whole genome shotgun (WGS) entry which is preliminary data.</text>
</comment>
<dbReference type="EMBL" id="REGN01010347">
    <property type="protein sequence ID" value="RMZ99232.1"/>
    <property type="molecule type" value="Genomic_DNA"/>
</dbReference>
<evidence type="ECO:0000313" key="2">
    <source>
        <dbReference type="Proteomes" id="UP000276133"/>
    </source>
</evidence>
<dbReference type="Proteomes" id="UP000276133">
    <property type="component" value="Unassembled WGS sequence"/>
</dbReference>
<keyword evidence="2" id="KW-1185">Reference proteome</keyword>
<name>A0A3M7PJI3_BRAPC</name>
<accession>A0A3M7PJI3</accession>
<dbReference type="AlphaFoldDB" id="A0A3M7PJI3"/>
<organism evidence="1 2">
    <name type="scientific">Brachionus plicatilis</name>
    <name type="common">Marine rotifer</name>
    <name type="synonym">Brachionus muelleri</name>
    <dbReference type="NCBI Taxonomy" id="10195"/>
    <lineage>
        <taxon>Eukaryota</taxon>
        <taxon>Metazoa</taxon>
        <taxon>Spiralia</taxon>
        <taxon>Gnathifera</taxon>
        <taxon>Rotifera</taxon>
        <taxon>Eurotatoria</taxon>
        <taxon>Monogononta</taxon>
        <taxon>Pseudotrocha</taxon>
        <taxon>Ploima</taxon>
        <taxon>Brachionidae</taxon>
        <taxon>Brachionus</taxon>
    </lineage>
</organism>